<dbReference type="EMBL" id="JNSK01000136">
    <property type="protein sequence ID" value="KGA14249.1"/>
    <property type="molecule type" value="Genomic_DNA"/>
</dbReference>
<keyword evidence="1" id="KW-0812">Transmembrane</keyword>
<sequence>MTLSLKIAYLSLVIGVIAGFFSLIRVGAVVIALAMGVIILAGRKNAPHRGMIPTYLPLVIAISLFAMAIALPRGL</sequence>
<feature type="transmembrane region" description="Helical" evidence="1">
    <location>
        <begin position="52"/>
        <end position="71"/>
    </location>
</feature>
<protein>
    <submittedName>
        <fullName evidence="2">Uncharacterized protein</fullName>
    </submittedName>
</protein>
<organism evidence="2">
    <name type="scientific">freshwater metagenome</name>
    <dbReference type="NCBI Taxonomy" id="449393"/>
    <lineage>
        <taxon>unclassified sequences</taxon>
        <taxon>metagenomes</taxon>
        <taxon>ecological metagenomes</taxon>
    </lineage>
</organism>
<feature type="transmembrane region" description="Helical" evidence="1">
    <location>
        <begin position="12"/>
        <end position="40"/>
    </location>
</feature>
<comment type="caution">
    <text evidence="2">The sequence shown here is derived from an EMBL/GenBank/DDBJ whole genome shotgun (WGS) entry which is preliminary data.</text>
</comment>
<evidence type="ECO:0000313" key="2">
    <source>
        <dbReference type="EMBL" id="KGA14249.1"/>
    </source>
</evidence>
<reference evidence="2" key="1">
    <citation type="submission" date="2014-05" db="EMBL/GenBank/DDBJ databases">
        <title>Key roles for freshwater Actinobacteria revealed by deep metagenomic sequencing.</title>
        <authorList>
            <person name="Ghai R."/>
            <person name="Mizuno C.M."/>
            <person name="Picazo A."/>
            <person name="Camacho A."/>
            <person name="Rodriguez-Valera F."/>
        </authorList>
    </citation>
    <scope>NUCLEOTIDE SEQUENCE</scope>
</reference>
<keyword evidence="1" id="KW-1133">Transmembrane helix</keyword>
<keyword evidence="1" id="KW-0472">Membrane</keyword>
<dbReference type="AlphaFoldDB" id="A0A094PWZ5"/>
<proteinExistence type="predicted"/>
<accession>A0A094PWZ5</accession>
<name>A0A094PWZ5_9ZZZZ</name>
<evidence type="ECO:0000256" key="1">
    <source>
        <dbReference type="SAM" id="Phobius"/>
    </source>
</evidence>
<gene>
    <name evidence="2" type="ORF">GM50_20340</name>
</gene>